<gene>
    <name evidence="1" type="ORF">CWM47_10075</name>
</gene>
<evidence type="ECO:0000313" key="1">
    <source>
        <dbReference type="EMBL" id="AUD02137.1"/>
    </source>
</evidence>
<accession>A0A2K8YWX7</accession>
<evidence type="ECO:0000313" key="2">
    <source>
        <dbReference type="Proteomes" id="UP000232883"/>
    </source>
</evidence>
<dbReference type="Proteomes" id="UP000232883">
    <property type="component" value="Chromosome"/>
</dbReference>
<protein>
    <submittedName>
        <fullName evidence="1">Uncharacterized protein</fullName>
    </submittedName>
</protein>
<reference evidence="1 2" key="1">
    <citation type="submission" date="2017-11" db="EMBL/GenBank/DDBJ databases">
        <title>Taxonomic description and genome sequences of Spirosoma HA7 sp. nov., isolated from pollen microhabitat of Corylus avellana.</title>
        <authorList>
            <person name="Ambika Manirajan B."/>
            <person name="Suarez C."/>
            <person name="Ratering S."/>
            <person name="Geissler-Plaum R."/>
            <person name="Cardinale M."/>
            <person name="Sylvia S."/>
        </authorList>
    </citation>
    <scope>NUCLEOTIDE SEQUENCE [LARGE SCALE GENOMIC DNA]</scope>
    <source>
        <strain evidence="1 2">HA7</strain>
    </source>
</reference>
<dbReference type="KEGG" id="spir:CWM47_10075"/>
<dbReference type="EMBL" id="CP025096">
    <property type="protein sequence ID" value="AUD02137.1"/>
    <property type="molecule type" value="Genomic_DNA"/>
</dbReference>
<proteinExistence type="predicted"/>
<sequence length="299" mass="33640">MISSESIPIGHVLHQETNRVVLEVVIPGPQFALLEMDGTYLPLYLEPRRDLQLYMGIADPASTRFEGHNAIANGYLAKANAIRQQAEQSAGRHYTQLSLTEFTTHLKAVRGQYERLDQTVLAKTNLADSLKEVLGARNQVGLIFIQQNYVLAHYGEKLTQVPDLLKAVVQSPLFNSRFVRFKMSEYADVAHVYVSYILRSLLSTPEMISDSTTSAVDRFIQKAYYSLAEKDYLRAKNCYNWLTIKGITPATDQLIIQYKASFPHSLYLSTLAQLYQKWSALASGQPAPDFYGVTPRGIP</sequence>
<organism evidence="1 2">
    <name type="scientific">Spirosoma pollinicola</name>
    <dbReference type="NCBI Taxonomy" id="2057025"/>
    <lineage>
        <taxon>Bacteria</taxon>
        <taxon>Pseudomonadati</taxon>
        <taxon>Bacteroidota</taxon>
        <taxon>Cytophagia</taxon>
        <taxon>Cytophagales</taxon>
        <taxon>Cytophagaceae</taxon>
        <taxon>Spirosoma</taxon>
    </lineage>
</organism>
<name>A0A2K8YWX7_9BACT</name>
<keyword evidence="2" id="KW-1185">Reference proteome</keyword>
<dbReference type="AlphaFoldDB" id="A0A2K8YWX7"/>